<dbReference type="STRING" id="1230097.A0A423XCG4"/>
<keyword evidence="3" id="KW-1185">Reference proteome</keyword>
<dbReference type="Gene3D" id="3.50.30.40">
    <property type="entry name" value="Ribonuclease E inhibitor RraA/RraA-like"/>
    <property type="match status" value="1"/>
</dbReference>
<dbReference type="EMBL" id="LKEB01000018">
    <property type="protein sequence ID" value="ROW13722.1"/>
    <property type="molecule type" value="Genomic_DNA"/>
</dbReference>
<dbReference type="Proteomes" id="UP000285146">
    <property type="component" value="Unassembled WGS sequence"/>
</dbReference>
<dbReference type="PANTHER" id="PTHR33254:SF4">
    <property type="entry name" value="4-HYDROXY-4-METHYL-2-OXOGLUTARATE ALDOLASE 3-RELATED"/>
    <property type="match status" value="1"/>
</dbReference>
<sequence length="177" mass="19218">MCNYGGGLGKSLKPFVEYNEPGKIMIIETPQSKSAQLSACWGPIESARAKVRGAEGVIVSGNVRQVDQFQDAGLPVLSRGIAALGPREYMRLGSVNETLAIGGLKVDPDDILLADDDGVVVVRQQELSQVIESCEYGVKHDEVVLQAIAEGSTMKEAWRKAYDLLGPPVEYARPFRR</sequence>
<dbReference type="InterPro" id="IPR005493">
    <property type="entry name" value="RraA/RraA-like"/>
</dbReference>
<name>A0A423XCG4_9PEZI</name>
<dbReference type="GO" id="GO:0047443">
    <property type="term" value="F:4-hydroxy-4-methyl-2-oxoglutarate aldolase activity"/>
    <property type="evidence" value="ECO:0007669"/>
    <property type="project" value="TreeGrafter"/>
</dbReference>
<evidence type="ECO:0000313" key="2">
    <source>
        <dbReference type="EMBL" id="ROW13722.1"/>
    </source>
</evidence>
<dbReference type="AlphaFoldDB" id="A0A423XCG4"/>
<organism evidence="2 3">
    <name type="scientific">Cytospora leucostoma</name>
    <dbReference type="NCBI Taxonomy" id="1230097"/>
    <lineage>
        <taxon>Eukaryota</taxon>
        <taxon>Fungi</taxon>
        <taxon>Dikarya</taxon>
        <taxon>Ascomycota</taxon>
        <taxon>Pezizomycotina</taxon>
        <taxon>Sordariomycetes</taxon>
        <taxon>Sordariomycetidae</taxon>
        <taxon>Diaporthales</taxon>
        <taxon>Cytosporaceae</taxon>
        <taxon>Cytospora</taxon>
    </lineage>
</organism>
<proteinExistence type="predicted"/>
<evidence type="ECO:0008006" key="4">
    <source>
        <dbReference type="Google" id="ProtNLM"/>
    </source>
</evidence>
<dbReference type="PANTHER" id="PTHR33254">
    <property type="entry name" value="4-HYDROXY-4-METHYL-2-OXOGLUTARATE ALDOLASE 3-RELATED"/>
    <property type="match status" value="1"/>
</dbReference>
<gene>
    <name evidence="2" type="ORF">VPNG_04601</name>
</gene>
<reference evidence="2 3" key="1">
    <citation type="submission" date="2015-09" db="EMBL/GenBank/DDBJ databases">
        <title>Host preference determinants of Valsa canker pathogens revealed by comparative genomics.</title>
        <authorList>
            <person name="Yin Z."/>
            <person name="Huang L."/>
        </authorList>
    </citation>
    <scope>NUCLEOTIDE SEQUENCE [LARGE SCALE GENOMIC DNA]</scope>
    <source>
        <strain evidence="2 3">SXYLt</strain>
    </source>
</reference>
<feature type="binding site" evidence="1">
    <location>
        <position position="64"/>
    </location>
    <ligand>
        <name>substrate</name>
    </ligand>
</feature>
<dbReference type="Pfam" id="PF03737">
    <property type="entry name" value="RraA-like"/>
    <property type="match status" value="1"/>
</dbReference>
<evidence type="ECO:0000313" key="3">
    <source>
        <dbReference type="Proteomes" id="UP000285146"/>
    </source>
</evidence>
<protein>
    <recommendedName>
        <fullName evidence="4">4-hydroxy-4-methyl-2-oxoglutarate aldolase</fullName>
    </recommendedName>
</protein>
<dbReference type="SUPFAM" id="SSF89562">
    <property type="entry name" value="RraA-like"/>
    <property type="match status" value="1"/>
</dbReference>
<comment type="caution">
    <text evidence="2">The sequence shown here is derived from an EMBL/GenBank/DDBJ whole genome shotgun (WGS) entry which is preliminary data.</text>
</comment>
<dbReference type="OrthoDB" id="1476984at2759"/>
<dbReference type="CDD" id="cd16841">
    <property type="entry name" value="RraA_family"/>
    <property type="match status" value="1"/>
</dbReference>
<dbReference type="InterPro" id="IPR036704">
    <property type="entry name" value="RraA/RraA-like_sf"/>
</dbReference>
<accession>A0A423XCG4</accession>
<dbReference type="InParanoid" id="A0A423XCG4"/>
<dbReference type="GO" id="GO:0008948">
    <property type="term" value="F:oxaloacetate decarboxylase activity"/>
    <property type="evidence" value="ECO:0007669"/>
    <property type="project" value="TreeGrafter"/>
</dbReference>
<evidence type="ECO:0000256" key="1">
    <source>
        <dbReference type="PIRSR" id="PIRSR605493-1"/>
    </source>
</evidence>